<protein>
    <submittedName>
        <fullName evidence="7">Glycoside hydrolase family 65 protein</fullName>
    </submittedName>
</protein>
<dbReference type="Gene3D" id="1.50.10.10">
    <property type="match status" value="1"/>
</dbReference>
<dbReference type="InterPro" id="IPR011013">
    <property type="entry name" value="Gal_mutarotase_sf_dom"/>
</dbReference>
<dbReference type="RefSeq" id="WP_189602870.1">
    <property type="nucleotide sequence ID" value="NZ_CP069620.1"/>
</dbReference>
<feature type="domain" description="Glycoside hydrolase family 65 C-terminal" evidence="5">
    <location>
        <begin position="737"/>
        <end position="799"/>
    </location>
</feature>
<keyword evidence="2" id="KW-0328">Glycosyltransferase</keyword>
<name>A0ABY6NTB8_9FLAO</name>
<keyword evidence="8" id="KW-1185">Reference proteome</keyword>
<dbReference type="PIRSF" id="PIRSF036289">
    <property type="entry name" value="Glycosyl_hydrolase_malt_phosph"/>
    <property type="match status" value="1"/>
</dbReference>
<proteinExistence type="inferred from homology"/>
<dbReference type="InterPro" id="IPR005196">
    <property type="entry name" value="Glyco_hydro_65_N"/>
</dbReference>
<dbReference type="InterPro" id="IPR012341">
    <property type="entry name" value="6hp_glycosidase-like_sf"/>
</dbReference>
<evidence type="ECO:0000256" key="1">
    <source>
        <dbReference type="ARBA" id="ARBA00006768"/>
    </source>
</evidence>
<gene>
    <name evidence="7" type="ORF">JRG66_02650</name>
</gene>
<dbReference type="Gene3D" id="2.70.98.40">
    <property type="entry name" value="Glycoside hydrolase, family 65, N-terminal domain"/>
    <property type="match status" value="1"/>
</dbReference>
<dbReference type="Gene3D" id="2.60.420.10">
    <property type="entry name" value="Maltose phosphorylase, domain 3"/>
    <property type="match status" value="1"/>
</dbReference>
<dbReference type="PANTHER" id="PTHR11051">
    <property type="entry name" value="GLYCOSYL HYDROLASE-RELATED"/>
    <property type="match status" value="1"/>
</dbReference>
<dbReference type="SUPFAM" id="SSF48208">
    <property type="entry name" value="Six-hairpin glycosidases"/>
    <property type="match status" value="1"/>
</dbReference>
<sequence length="813" mass="94087">MSYIFMKIIKKIVAMQNSKLEYHGLRKEEEGLREALCTLGNGYFATRGAAEESEADGTHYPGTYLAGGYNRLKSQIAGKTIENEDLVNWPNWLHLSFRLEGDKNWFQLEKLQVLNYVQELDISAGILRREMHFIDEQQRETRIISTRLVSMDNPHLAAIKWDFVPVNWSGMVEVRSTLDGSTKNEGVKRYKPLKNQHLKIIKKGEAENAIYILVQTNQSLLYMAQAAKCVIFSKTQKLDVIRKFFRGKEVIGEIFTFHVTLGEQVSIEKTVSLFTSKDDAISEPLNDALKQVNGQADFSVVKRRHSEAWKRLWNKFDIFVNASGNSQLLLRLHIFHLLQTASKLTIGRDVGLPARGWHGEAYRGHIFWDELFIFPILNYRLPDLTRSLLLYRYKRLEEAKKLAKREGYDGAMFPWQSGSNGREESQVVHLNPKSGQWVPDNTYLQRHVNLSIAYNIWQYYEVTADKNFMKFYGAEMLIEIARLFAELASWCDLKKRYEIKGVVGPDEFHTAYPGNDSPGINNNAYTNVMASWLFSHTLKAFDLIGITRREVLKQELQLDDRELEKWKEMGSKLFIPFIEKGIIAQFEGYERLEDFDWEVYRKRYSDIHRLDRILDAEGDSVNRYKASKQADVLMLFYLFSSEQLVQLFKGLGYDFNTSNIPDNINYYATRTSDGSTLSRIVRSWVVARSDRKCAWHCFREALVSDFEDVQGGTTPEGIHLGAMAGTIDIVQRCFTGLEIRNDVLWLNPQLPKEINSLSMKINYRGVWLQLNFSANSCRIEPLDEVESDIKIQFKKQSFTISNKSTKVIQYQQN</sequence>
<dbReference type="InterPro" id="IPR037018">
    <property type="entry name" value="GH65_N"/>
</dbReference>
<comment type="similarity">
    <text evidence="1">Belongs to the glycosyl hydrolase 65 family.</text>
</comment>
<evidence type="ECO:0000313" key="8">
    <source>
        <dbReference type="Proteomes" id="UP001163981"/>
    </source>
</evidence>
<dbReference type="SUPFAM" id="SSF74650">
    <property type="entry name" value="Galactose mutarotase-like"/>
    <property type="match status" value="1"/>
</dbReference>
<keyword evidence="7" id="KW-0378">Hydrolase</keyword>
<feature type="domain" description="Glycoside hydrolase family 65 central catalytic" evidence="4">
    <location>
        <begin position="331"/>
        <end position="727"/>
    </location>
</feature>
<feature type="domain" description="Glycoside hydrolase family 65 N-terminal" evidence="6">
    <location>
        <begin position="22"/>
        <end position="277"/>
    </location>
</feature>
<evidence type="ECO:0000313" key="7">
    <source>
        <dbReference type="EMBL" id="UZH55803.1"/>
    </source>
</evidence>
<evidence type="ECO:0000259" key="4">
    <source>
        <dbReference type="Pfam" id="PF03632"/>
    </source>
</evidence>
<dbReference type="Pfam" id="PF03633">
    <property type="entry name" value="Glyco_hydro_65C"/>
    <property type="match status" value="1"/>
</dbReference>
<dbReference type="GO" id="GO:0016787">
    <property type="term" value="F:hydrolase activity"/>
    <property type="evidence" value="ECO:0007669"/>
    <property type="project" value="UniProtKB-KW"/>
</dbReference>
<accession>A0ABY6NTB8</accession>
<evidence type="ECO:0000259" key="6">
    <source>
        <dbReference type="Pfam" id="PF03636"/>
    </source>
</evidence>
<reference evidence="7" key="1">
    <citation type="submission" date="2021-02" db="EMBL/GenBank/DDBJ databases">
        <title>Salinimicrobium sp. nov. isolated from seawater in Tongyeong, Republic of Korea.</title>
        <authorList>
            <person name="Lee S.-J."/>
        </authorList>
    </citation>
    <scope>NUCLEOTIDE SEQUENCE</scope>
    <source>
        <strain evidence="7">HN-2-9-2</strain>
    </source>
</reference>
<dbReference type="PANTHER" id="PTHR11051:SF8">
    <property type="entry name" value="PROTEIN-GLUCOSYLGALACTOSYLHYDROXYLYSINE GLUCOSIDASE"/>
    <property type="match status" value="1"/>
</dbReference>
<dbReference type="Proteomes" id="UP001163981">
    <property type="component" value="Chromosome"/>
</dbReference>
<dbReference type="InterPro" id="IPR008928">
    <property type="entry name" value="6-hairpin_glycosidase_sf"/>
</dbReference>
<evidence type="ECO:0000256" key="3">
    <source>
        <dbReference type="ARBA" id="ARBA00022679"/>
    </source>
</evidence>
<dbReference type="EMBL" id="CP069620">
    <property type="protein sequence ID" value="UZH55803.1"/>
    <property type="molecule type" value="Genomic_DNA"/>
</dbReference>
<dbReference type="InterPro" id="IPR005194">
    <property type="entry name" value="Glyco_hydro_65_C"/>
</dbReference>
<keyword evidence="3" id="KW-0808">Transferase</keyword>
<dbReference type="InterPro" id="IPR017045">
    <property type="entry name" value="Malt_Pase/Glycosyl_Hdrlase"/>
</dbReference>
<dbReference type="Pfam" id="PF03632">
    <property type="entry name" value="Glyco_hydro_65m"/>
    <property type="match status" value="1"/>
</dbReference>
<organism evidence="7 8">
    <name type="scientific">Salinimicrobium tongyeongense</name>
    <dbReference type="NCBI Taxonomy" id="2809707"/>
    <lineage>
        <taxon>Bacteria</taxon>
        <taxon>Pseudomonadati</taxon>
        <taxon>Bacteroidota</taxon>
        <taxon>Flavobacteriia</taxon>
        <taxon>Flavobacteriales</taxon>
        <taxon>Flavobacteriaceae</taxon>
        <taxon>Salinimicrobium</taxon>
    </lineage>
</organism>
<evidence type="ECO:0000259" key="5">
    <source>
        <dbReference type="Pfam" id="PF03633"/>
    </source>
</evidence>
<dbReference type="InterPro" id="IPR005195">
    <property type="entry name" value="Glyco_hydro_65_M"/>
</dbReference>
<evidence type="ECO:0000256" key="2">
    <source>
        <dbReference type="ARBA" id="ARBA00022676"/>
    </source>
</evidence>
<dbReference type="Pfam" id="PF03636">
    <property type="entry name" value="Glyco_hydro_65N"/>
    <property type="match status" value="1"/>
</dbReference>